<reference evidence="3" key="1">
    <citation type="submission" date="2021-03" db="EMBL/GenBank/DDBJ databases">
        <title>Draft genome sequence of rust myrtle Austropuccinia psidii MF-1, a brazilian biotype.</title>
        <authorList>
            <person name="Quecine M.C."/>
            <person name="Pachon D.M.R."/>
            <person name="Bonatelli M.L."/>
            <person name="Correr F.H."/>
            <person name="Franceschini L.M."/>
            <person name="Leite T.F."/>
            <person name="Margarido G.R.A."/>
            <person name="Almeida C.A."/>
            <person name="Ferrarezi J.A."/>
            <person name="Labate C.A."/>
        </authorList>
    </citation>
    <scope>NUCLEOTIDE SEQUENCE</scope>
    <source>
        <strain evidence="3">MF-1</strain>
    </source>
</reference>
<evidence type="ECO:0000256" key="1">
    <source>
        <dbReference type="ARBA" id="ARBA00022884"/>
    </source>
</evidence>
<evidence type="ECO:0000259" key="2">
    <source>
        <dbReference type="PROSITE" id="PS50994"/>
    </source>
</evidence>
<dbReference type="InterPro" id="IPR001584">
    <property type="entry name" value="Integrase_cat-core"/>
</dbReference>
<dbReference type="SUPFAM" id="SSF53098">
    <property type="entry name" value="Ribonuclease H-like"/>
    <property type="match status" value="1"/>
</dbReference>
<dbReference type="InterPro" id="IPR050951">
    <property type="entry name" value="Retrovirus_Pol_polyprotein"/>
</dbReference>
<dbReference type="PANTHER" id="PTHR37984">
    <property type="entry name" value="PROTEIN CBG26694"/>
    <property type="match status" value="1"/>
</dbReference>
<organism evidence="3 4">
    <name type="scientific">Austropuccinia psidii MF-1</name>
    <dbReference type="NCBI Taxonomy" id="1389203"/>
    <lineage>
        <taxon>Eukaryota</taxon>
        <taxon>Fungi</taxon>
        <taxon>Dikarya</taxon>
        <taxon>Basidiomycota</taxon>
        <taxon>Pucciniomycotina</taxon>
        <taxon>Pucciniomycetes</taxon>
        <taxon>Pucciniales</taxon>
        <taxon>Sphaerophragmiaceae</taxon>
        <taxon>Austropuccinia</taxon>
    </lineage>
</organism>
<dbReference type="AlphaFoldDB" id="A0A9Q3CJS7"/>
<dbReference type="GO" id="GO:0015074">
    <property type="term" value="P:DNA integration"/>
    <property type="evidence" value="ECO:0007669"/>
    <property type="project" value="InterPro"/>
</dbReference>
<gene>
    <name evidence="3" type="ORF">O181_024687</name>
</gene>
<name>A0A9Q3CJS7_9BASI</name>
<dbReference type="Proteomes" id="UP000765509">
    <property type="component" value="Unassembled WGS sequence"/>
</dbReference>
<dbReference type="GO" id="GO:0003723">
    <property type="term" value="F:RNA binding"/>
    <property type="evidence" value="ECO:0007669"/>
    <property type="project" value="UniProtKB-KW"/>
</dbReference>
<evidence type="ECO:0000313" key="4">
    <source>
        <dbReference type="Proteomes" id="UP000765509"/>
    </source>
</evidence>
<dbReference type="InterPro" id="IPR012337">
    <property type="entry name" value="RNaseH-like_sf"/>
</dbReference>
<dbReference type="GO" id="GO:0005634">
    <property type="term" value="C:nucleus"/>
    <property type="evidence" value="ECO:0007669"/>
    <property type="project" value="UniProtKB-ARBA"/>
</dbReference>
<feature type="domain" description="Integrase catalytic" evidence="2">
    <location>
        <begin position="1"/>
        <end position="161"/>
    </location>
</feature>
<comment type="caution">
    <text evidence="3">The sequence shown here is derived from an EMBL/GenBank/DDBJ whole genome shotgun (WGS) entry which is preliminary data.</text>
</comment>
<dbReference type="OrthoDB" id="3227343at2759"/>
<proteinExistence type="predicted"/>
<dbReference type="InterPro" id="IPR036397">
    <property type="entry name" value="RNaseH_sf"/>
</dbReference>
<dbReference type="Gene3D" id="3.30.420.10">
    <property type="entry name" value="Ribonuclease H-like superfamily/Ribonuclease H"/>
    <property type="match status" value="1"/>
</dbReference>
<keyword evidence="1" id="KW-0694">RNA-binding</keyword>
<sequence>MDWVTGLVPGDKENFNACLFIVDRYSKSVKFLPCHKEYTAMDTDLVFWNNTISTCGVPNIIISDRDQEFTLELWTNLYDMLGKKLAFSTSYHPHTDGLAERMIQTMEDIIRRICAYGMEYKDHEEYTNDLVTLLPAVKLALSTIQHSTTGKSPSLVEKWWNPLLHVDHLKKNHLSIDPQLKTSMICGRENLIHLLMSKENERLIFVPCTLIKLIGNTAVELRLTEEFSWKLPVFPVSLLKPYFQTAVDKSPSSNRNPTAQEMVEVEFHPGPLRKIIKAWKIRLNGKYLRKYLVRLKNQTADKDKWLAEDSIPDGIPHLRIFRASRRA</sequence>
<dbReference type="PROSITE" id="PS50994">
    <property type="entry name" value="INTEGRASE"/>
    <property type="match status" value="1"/>
</dbReference>
<dbReference type="PANTHER" id="PTHR37984:SF5">
    <property type="entry name" value="PROTEIN NYNRIN-LIKE"/>
    <property type="match status" value="1"/>
</dbReference>
<protein>
    <recommendedName>
        <fullName evidence="2">Integrase catalytic domain-containing protein</fullName>
    </recommendedName>
</protein>
<dbReference type="EMBL" id="AVOT02007941">
    <property type="protein sequence ID" value="MBW0484972.1"/>
    <property type="molecule type" value="Genomic_DNA"/>
</dbReference>
<keyword evidence="4" id="KW-1185">Reference proteome</keyword>
<evidence type="ECO:0000313" key="3">
    <source>
        <dbReference type="EMBL" id="MBW0484972.1"/>
    </source>
</evidence>
<accession>A0A9Q3CJS7</accession>